<accession>A0A3P8HF15</accession>
<dbReference type="AlphaFoldDB" id="A0A183GMN4"/>
<reference evidence="3" key="2">
    <citation type="submission" date="2019-09" db="UniProtKB">
        <authorList>
            <consortium name="WormBaseParasite"/>
        </authorList>
    </citation>
    <scope>IDENTIFICATION</scope>
</reference>
<dbReference type="OrthoDB" id="244158at2759"/>
<organism evidence="2 3">
    <name type="scientific">Heligmosomoides polygyrus</name>
    <name type="common">Parasitic roundworm</name>
    <dbReference type="NCBI Taxonomy" id="6339"/>
    <lineage>
        <taxon>Eukaryota</taxon>
        <taxon>Metazoa</taxon>
        <taxon>Ecdysozoa</taxon>
        <taxon>Nematoda</taxon>
        <taxon>Chromadorea</taxon>
        <taxon>Rhabditida</taxon>
        <taxon>Rhabditina</taxon>
        <taxon>Rhabditomorpha</taxon>
        <taxon>Strongyloidea</taxon>
        <taxon>Heligmosomidae</taxon>
        <taxon>Heligmosomoides</taxon>
    </lineage>
</organism>
<accession>A0A183GMN4</accession>
<evidence type="ECO:0000313" key="2">
    <source>
        <dbReference type="Proteomes" id="UP000050761"/>
    </source>
</evidence>
<name>A0A183GMN4_HELPZ</name>
<keyword evidence="2" id="KW-1185">Reference proteome</keyword>
<dbReference type="InterPro" id="IPR016024">
    <property type="entry name" value="ARM-type_fold"/>
</dbReference>
<evidence type="ECO:0000313" key="3">
    <source>
        <dbReference type="WBParaSite" id="HPBE_0002395401-mRNA-1"/>
    </source>
</evidence>
<gene>
    <name evidence="1" type="ORF">HPBE_LOCUS23953</name>
</gene>
<protein>
    <submittedName>
        <fullName evidence="3">TTC12</fullName>
    </submittedName>
</protein>
<reference evidence="1 2" key="1">
    <citation type="submission" date="2018-11" db="EMBL/GenBank/DDBJ databases">
        <authorList>
            <consortium name="Pathogen Informatics"/>
        </authorList>
    </citation>
    <scope>NUCLEOTIDE SEQUENCE [LARGE SCALE GENOMIC DNA]</scope>
</reference>
<dbReference type="Proteomes" id="UP000050761">
    <property type="component" value="Unassembled WGS sequence"/>
</dbReference>
<dbReference type="SUPFAM" id="SSF48371">
    <property type="entry name" value="ARM repeat"/>
    <property type="match status" value="1"/>
</dbReference>
<dbReference type="EMBL" id="UZAH01035667">
    <property type="protein sequence ID" value="VDP41996.1"/>
    <property type="molecule type" value="Genomic_DNA"/>
</dbReference>
<evidence type="ECO:0000313" key="1">
    <source>
        <dbReference type="EMBL" id="VDP41996.1"/>
    </source>
</evidence>
<sequence length="98" mass="10882">MEELEVLNRLCKELGESMDPATRARAEQNLAELVDSPQCLRRCMLLLERGDLPYGPVVASNTLMKLLNSKTGILVEQKLELSGFFGDIRCILASQCLA</sequence>
<proteinExistence type="predicted"/>
<dbReference type="WBParaSite" id="HPBE_0002395401-mRNA-1">
    <property type="protein sequence ID" value="HPBE_0002395401-mRNA-1"/>
    <property type="gene ID" value="HPBE_0002395401"/>
</dbReference>